<gene>
    <name evidence="2" type="ORF">B0T10DRAFT_554716</name>
</gene>
<feature type="compositionally biased region" description="Basic and acidic residues" evidence="1">
    <location>
        <begin position="40"/>
        <end position="58"/>
    </location>
</feature>
<evidence type="ECO:0000313" key="3">
    <source>
        <dbReference type="Proteomes" id="UP000777438"/>
    </source>
</evidence>
<dbReference type="AlphaFoldDB" id="A0A9P8WHS6"/>
<evidence type="ECO:0000256" key="1">
    <source>
        <dbReference type="SAM" id="MobiDB-lite"/>
    </source>
</evidence>
<name>A0A9P8WHS6_9HYPO</name>
<evidence type="ECO:0000313" key="2">
    <source>
        <dbReference type="EMBL" id="KAH6900180.1"/>
    </source>
</evidence>
<reference evidence="2 3" key="1">
    <citation type="journal article" date="2021" name="Nat. Commun.">
        <title>Genetic determinants of endophytism in the Arabidopsis root mycobiome.</title>
        <authorList>
            <person name="Mesny F."/>
            <person name="Miyauchi S."/>
            <person name="Thiergart T."/>
            <person name="Pickel B."/>
            <person name="Atanasova L."/>
            <person name="Karlsson M."/>
            <person name="Huettel B."/>
            <person name="Barry K.W."/>
            <person name="Haridas S."/>
            <person name="Chen C."/>
            <person name="Bauer D."/>
            <person name="Andreopoulos W."/>
            <person name="Pangilinan J."/>
            <person name="LaButti K."/>
            <person name="Riley R."/>
            <person name="Lipzen A."/>
            <person name="Clum A."/>
            <person name="Drula E."/>
            <person name="Henrissat B."/>
            <person name="Kohler A."/>
            <person name="Grigoriev I.V."/>
            <person name="Martin F.M."/>
            <person name="Hacquard S."/>
        </authorList>
    </citation>
    <scope>NUCLEOTIDE SEQUENCE [LARGE SCALE GENOMIC DNA]</scope>
    <source>
        <strain evidence="2 3">MPI-CAGE-CH-0241</strain>
    </source>
</reference>
<comment type="caution">
    <text evidence="2">The sequence shown here is derived from an EMBL/GenBank/DDBJ whole genome shotgun (WGS) entry which is preliminary data.</text>
</comment>
<feature type="compositionally biased region" description="Basic and acidic residues" evidence="1">
    <location>
        <begin position="17"/>
        <end position="29"/>
    </location>
</feature>
<protein>
    <submittedName>
        <fullName evidence="2">Uncharacterized protein</fullName>
    </submittedName>
</protein>
<dbReference type="EMBL" id="JAGPYM010000001">
    <property type="protein sequence ID" value="KAH6900180.1"/>
    <property type="molecule type" value="Genomic_DNA"/>
</dbReference>
<feature type="region of interest" description="Disordered" evidence="1">
    <location>
        <begin position="1"/>
        <end position="58"/>
    </location>
</feature>
<keyword evidence="3" id="KW-1185">Reference proteome</keyword>
<dbReference type="Proteomes" id="UP000777438">
    <property type="component" value="Unassembled WGS sequence"/>
</dbReference>
<dbReference type="OrthoDB" id="5372011at2759"/>
<sequence>MDSSARQTSHSSGFTAEMRDRQARGKDPYNSDESEPGDDVPYRLGDHRTRKKESMYDVERRGSTMAILDCPESLLASALAHGNTIPQERARLSEILTGFDQKASASTGRR</sequence>
<proteinExistence type="predicted"/>
<accession>A0A9P8WHS6</accession>
<organism evidence="2 3">
    <name type="scientific">Thelonectria olida</name>
    <dbReference type="NCBI Taxonomy" id="1576542"/>
    <lineage>
        <taxon>Eukaryota</taxon>
        <taxon>Fungi</taxon>
        <taxon>Dikarya</taxon>
        <taxon>Ascomycota</taxon>
        <taxon>Pezizomycotina</taxon>
        <taxon>Sordariomycetes</taxon>
        <taxon>Hypocreomycetidae</taxon>
        <taxon>Hypocreales</taxon>
        <taxon>Nectriaceae</taxon>
        <taxon>Thelonectria</taxon>
    </lineage>
</organism>
<feature type="compositionally biased region" description="Polar residues" evidence="1">
    <location>
        <begin position="1"/>
        <end position="14"/>
    </location>
</feature>